<evidence type="ECO:0000256" key="3">
    <source>
        <dbReference type="ARBA" id="ARBA00022723"/>
    </source>
</evidence>
<accession>A0A8G2CAN1</accession>
<feature type="binding site" evidence="10">
    <location>
        <position position="73"/>
    </location>
    <ligand>
        <name>[4Fe-4S] cluster</name>
        <dbReference type="ChEBI" id="CHEBI:49883"/>
        <label>1</label>
    </ligand>
</feature>
<dbReference type="InterPro" id="IPR017900">
    <property type="entry name" value="4Fe4S_Fe_S_CS"/>
</dbReference>
<comment type="caution">
    <text evidence="13">The sequence shown here is derived from an EMBL/GenBank/DDBJ whole genome shotgun (WGS) entry which is preliminary data.</text>
</comment>
<comment type="cofactor">
    <cofactor evidence="10">
        <name>[4Fe-4S] cluster</name>
        <dbReference type="ChEBI" id="CHEBI:49883"/>
    </cofactor>
    <text evidence="10">Binds 3 [4Fe-4S] clusters.</text>
</comment>
<evidence type="ECO:0000256" key="8">
    <source>
        <dbReference type="ARBA" id="ARBA00023014"/>
    </source>
</evidence>
<feature type="binding site" evidence="10">
    <location>
        <position position="136"/>
    </location>
    <ligand>
        <name>[4Fe-4S] cluster</name>
        <dbReference type="ChEBI" id="CHEBI:49883"/>
        <label>2</label>
    </ligand>
</feature>
<feature type="binding site" evidence="10">
    <location>
        <position position="50"/>
    </location>
    <ligand>
        <name>[4Fe-4S] cluster</name>
        <dbReference type="ChEBI" id="CHEBI:49883"/>
        <label>1</label>
    </ligand>
</feature>
<dbReference type="AlphaFoldDB" id="A0A8G2CAN1"/>
<evidence type="ECO:0000256" key="9">
    <source>
        <dbReference type="ARBA" id="ARBA00023136"/>
    </source>
</evidence>
<keyword evidence="4 10" id="KW-0677">Repeat</keyword>
<evidence type="ECO:0000313" key="14">
    <source>
        <dbReference type="Proteomes" id="UP000184001"/>
    </source>
</evidence>
<dbReference type="PROSITE" id="PS51379">
    <property type="entry name" value="4FE4S_FER_2"/>
    <property type="match status" value="2"/>
</dbReference>
<keyword evidence="2 10" id="KW-0004">4Fe-4S</keyword>
<dbReference type="GO" id="GO:0051539">
    <property type="term" value="F:4 iron, 4 sulfur cluster binding"/>
    <property type="evidence" value="ECO:0007669"/>
    <property type="project" value="UniProtKB-UniRule"/>
</dbReference>
<feature type="domain" description="4Fe-4S" evidence="12">
    <location>
        <begin position="30"/>
        <end position="90"/>
    </location>
</feature>
<evidence type="ECO:0000313" key="13">
    <source>
        <dbReference type="EMBL" id="SHJ36724.1"/>
    </source>
</evidence>
<evidence type="ECO:0000256" key="2">
    <source>
        <dbReference type="ARBA" id="ARBA00022485"/>
    </source>
</evidence>
<keyword evidence="10" id="KW-1003">Cell membrane</keyword>
<dbReference type="NCBIfam" id="NF005503">
    <property type="entry name" value="PRK07118.1-2"/>
    <property type="match status" value="1"/>
</dbReference>
<keyword evidence="7 10" id="KW-0408">Iron</keyword>
<dbReference type="Proteomes" id="UP000184001">
    <property type="component" value="Unassembled WGS sequence"/>
</dbReference>
<dbReference type="EC" id="7.-.-.-" evidence="10"/>
<feature type="binding site" evidence="10">
    <location>
        <position position="55"/>
    </location>
    <ligand>
        <name>[4Fe-4S] cluster</name>
        <dbReference type="ChEBI" id="CHEBI:49883"/>
        <label>1</label>
    </ligand>
</feature>
<dbReference type="InterPro" id="IPR017896">
    <property type="entry name" value="4Fe4S_Fe-S-bd"/>
</dbReference>
<sequence>MVLTSVLSLLALGFFCAVVLSAASRVFYVEEDPRVEAVCEALPGANCGGCGYAGCEAYAIAVITDPDVSAGLCCAGGADVAIAVAELSGKSAGSDDPEISFRRCVKDEGKVQKKFEYQGVQSCTAAGLLQDGSDACKYSCLGYGDCVKACPFDAMYLENDLVVIDPDKCVACGACINVCPNKVLEMIPRRARVQVFCSTQDKMKAVMDVCEAGCINCMKCVKKCPANVISHVNGQIRIDQAACLAYGPDCEEACVDACPRDILRLMCPVGITAKAQETAAAKQAAEAAKAAEAENHRQTPNRSEDYDYFSSTVPAGLRCARSWCRCNRRASSSLCRPCG</sequence>
<dbReference type="GO" id="GO:0046872">
    <property type="term" value="F:metal ion binding"/>
    <property type="evidence" value="ECO:0007669"/>
    <property type="project" value="UniProtKB-KW"/>
</dbReference>
<reference evidence="13 14" key="1">
    <citation type="submission" date="2016-11" db="EMBL/GenBank/DDBJ databases">
        <authorList>
            <person name="Varghese N."/>
            <person name="Submissions S."/>
        </authorList>
    </citation>
    <scope>NUCLEOTIDE SEQUENCE [LARGE SCALE GENOMIC DNA]</scope>
    <source>
        <strain evidence="13 14">DSM 17919</strain>
    </source>
</reference>
<dbReference type="PANTHER" id="PTHR43560">
    <property type="entry name" value="ION-TRANSLOCATING OXIDOREDUCTASE COMPLEX SUBUNIT B"/>
    <property type="match status" value="1"/>
</dbReference>
<dbReference type="Pfam" id="PF04060">
    <property type="entry name" value="FeS"/>
    <property type="match status" value="1"/>
</dbReference>
<dbReference type="Gene3D" id="1.10.15.40">
    <property type="entry name" value="Electron transport complex subunit B, putative Fe-S cluster"/>
    <property type="match status" value="1"/>
</dbReference>
<dbReference type="GO" id="GO:0022900">
    <property type="term" value="P:electron transport chain"/>
    <property type="evidence" value="ECO:0007669"/>
    <property type="project" value="UniProtKB-UniRule"/>
</dbReference>
<evidence type="ECO:0000256" key="5">
    <source>
        <dbReference type="ARBA" id="ARBA00022967"/>
    </source>
</evidence>
<dbReference type="CDD" id="cd10549">
    <property type="entry name" value="MtMvhB_like"/>
    <property type="match status" value="1"/>
</dbReference>
<dbReference type="PROSITE" id="PS51656">
    <property type="entry name" value="4FE4S"/>
    <property type="match status" value="1"/>
</dbReference>
<gene>
    <name evidence="10" type="primary">rnfB</name>
    <name evidence="13" type="ORF">SAMN05660830_02258</name>
</gene>
<feature type="binding site" evidence="10">
    <location>
        <position position="175"/>
    </location>
    <ligand>
        <name>[4Fe-4S] cluster</name>
        <dbReference type="ChEBI" id="CHEBI:49883"/>
        <label>3</label>
    </ligand>
</feature>
<evidence type="ECO:0000259" key="12">
    <source>
        <dbReference type="PROSITE" id="PS51656"/>
    </source>
</evidence>
<evidence type="ECO:0000259" key="11">
    <source>
        <dbReference type="PROSITE" id="PS51379"/>
    </source>
</evidence>
<organism evidence="13 14">
    <name type="scientific">Halodesulfovibrio aestuarii</name>
    <dbReference type="NCBI Taxonomy" id="126333"/>
    <lineage>
        <taxon>Bacteria</taxon>
        <taxon>Pseudomonadati</taxon>
        <taxon>Thermodesulfobacteriota</taxon>
        <taxon>Desulfovibrionia</taxon>
        <taxon>Desulfovibrionales</taxon>
        <taxon>Desulfovibrionaceae</taxon>
        <taxon>Halodesulfovibrio</taxon>
    </lineage>
</organism>
<dbReference type="PROSITE" id="PS00198">
    <property type="entry name" value="4FE4S_FER_1"/>
    <property type="match status" value="2"/>
</dbReference>
<dbReference type="GO" id="GO:0009055">
    <property type="term" value="F:electron transfer activity"/>
    <property type="evidence" value="ECO:0007669"/>
    <property type="project" value="InterPro"/>
</dbReference>
<keyword evidence="3 10" id="KW-0479">Metal-binding</keyword>
<dbReference type="PANTHER" id="PTHR43560:SF1">
    <property type="entry name" value="ION-TRANSLOCATING OXIDOREDUCTASE COMPLEX SUBUNIT B"/>
    <property type="match status" value="1"/>
</dbReference>
<evidence type="ECO:0000256" key="7">
    <source>
        <dbReference type="ARBA" id="ARBA00023004"/>
    </source>
</evidence>
<dbReference type="InterPro" id="IPR050395">
    <property type="entry name" value="4Fe4S_Ferredoxin_RnfB"/>
</dbReference>
<feature type="binding site" evidence="10">
    <location>
        <position position="140"/>
    </location>
    <ligand>
        <name>[4Fe-4S] cluster</name>
        <dbReference type="ChEBI" id="CHEBI:49883"/>
        <label>2</label>
    </ligand>
</feature>
<comment type="function">
    <text evidence="10">Part of a membrane-bound complex that couples electron transfer with translocation of ions across the membrane.</text>
</comment>
<feature type="binding site" evidence="10">
    <location>
        <position position="146"/>
    </location>
    <ligand>
        <name>[4Fe-4S] cluster</name>
        <dbReference type="ChEBI" id="CHEBI:49883"/>
        <label>2</label>
    </ligand>
</feature>
<keyword evidence="1 10" id="KW-0813">Transport</keyword>
<comment type="caution">
    <text evidence="10">Lacks conserved residue(s) required for the propagation of feature annotation.</text>
</comment>
<keyword evidence="6 10" id="KW-0249">Electron transport</keyword>
<keyword evidence="5 10" id="KW-1278">Translocase</keyword>
<evidence type="ECO:0000256" key="1">
    <source>
        <dbReference type="ARBA" id="ARBA00022448"/>
    </source>
</evidence>
<dbReference type="SUPFAM" id="SSF54862">
    <property type="entry name" value="4Fe-4S ferredoxins"/>
    <property type="match status" value="2"/>
</dbReference>
<dbReference type="GO" id="GO:0005886">
    <property type="term" value="C:plasma membrane"/>
    <property type="evidence" value="ECO:0007669"/>
    <property type="project" value="UniProtKB-SubCell"/>
</dbReference>
<dbReference type="RefSeq" id="WP_020000933.1">
    <property type="nucleotide sequence ID" value="NZ_CP192219.1"/>
</dbReference>
<feature type="binding site" evidence="10">
    <location>
        <position position="150"/>
    </location>
    <ligand>
        <name>[4Fe-4S] cluster</name>
        <dbReference type="ChEBI" id="CHEBI:49883"/>
        <label>3</label>
    </ligand>
</feature>
<dbReference type="InterPro" id="IPR010207">
    <property type="entry name" value="Elect_transpt_cplx_RnfB/RsxB"/>
</dbReference>
<keyword evidence="8 10" id="KW-0411">Iron-sulfur</keyword>
<feature type="binding site" evidence="10">
    <location>
        <position position="47"/>
    </location>
    <ligand>
        <name>[4Fe-4S] cluster</name>
        <dbReference type="ChEBI" id="CHEBI:49883"/>
        <label>1</label>
    </ligand>
</feature>
<comment type="similarity">
    <text evidence="10">Belongs to the 4Fe4S bacterial-type ferredoxin family. RnfB subfamily.</text>
</comment>
<dbReference type="Pfam" id="PF00037">
    <property type="entry name" value="Fer4"/>
    <property type="match status" value="1"/>
</dbReference>
<evidence type="ECO:0000256" key="4">
    <source>
        <dbReference type="ARBA" id="ARBA00022737"/>
    </source>
</evidence>
<dbReference type="EMBL" id="FQZR01000005">
    <property type="protein sequence ID" value="SHJ36724.1"/>
    <property type="molecule type" value="Genomic_DNA"/>
</dbReference>
<feature type="binding site" evidence="10">
    <location>
        <position position="172"/>
    </location>
    <ligand>
        <name>[4Fe-4S] cluster</name>
        <dbReference type="ChEBI" id="CHEBI:49883"/>
        <label>3</label>
    </ligand>
</feature>
<keyword evidence="9 10" id="KW-0472">Membrane</keyword>
<feature type="domain" description="4Fe-4S ferredoxin-type" evidence="11">
    <location>
        <begin position="203"/>
        <end position="234"/>
    </location>
</feature>
<dbReference type="InterPro" id="IPR007202">
    <property type="entry name" value="4Fe-4S_dom"/>
</dbReference>
<feature type="domain" description="4Fe-4S ferredoxin-type" evidence="11">
    <location>
        <begin position="160"/>
        <end position="189"/>
    </location>
</feature>
<feature type="region of interest" description="Hydrophobic" evidence="10">
    <location>
        <begin position="1"/>
        <end position="24"/>
    </location>
</feature>
<dbReference type="HAMAP" id="MF_00463">
    <property type="entry name" value="RsxB_RnfB"/>
    <property type="match status" value="1"/>
</dbReference>
<dbReference type="Gene3D" id="3.30.70.20">
    <property type="match status" value="2"/>
</dbReference>
<comment type="subunit">
    <text evidence="10">The complex is composed of six subunits: RnfA, RnfB, RnfC, RnfD, RnfE and RnfG.</text>
</comment>
<name>A0A8G2CAN1_9BACT</name>
<feature type="binding site" evidence="10">
    <location>
        <position position="169"/>
    </location>
    <ligand>
        <name>[4Fe-4S] cluster</name>
        <dbReference type="ChEBI" id="CHEBI:49883"/>
        <label>3</label>
    </ligand>
</feature>
<comment type="subcellular location">
    <subcellularLocation>
        <location evidence="10">Cell membrane</location>
    </subcellularLocation>
</comment>
<evidence type="ECO:0000256" key="10">
    <source>
        <dbReference type="HAMAP-Rule" id="MF_00463"/>
    </source>
</evidence>
<protein>
    <recommendedName>
        <fullName evidence="10">Ion-translocating oxidoreductase complex subunit B</fullName>
        <ecNumber evidence="10">7.-.-.-</ecNumber>
    </recommendedName>
    <alternativeName>
        <fullName evidence="10">Rnf electron transport complex subunit B</fullName>
    </alternativeName>
</protein>
<feature type="binding site" evidence="10">
    <location>
        <position position="179"/>
    </location>
    <ligand>
        <name>[4Fe-4S] cluster</name>
        <dbReference type="ChEBI" id="CHEBI:49883"/>
        <label>2</label>
    </ligand>
</feature>
<evidence type="ECO:0000256" key="6">
    <source>
        <dbReference type="ARBA" id="ARBA00022982"/>
    </source>
</evidence>
<proteinExistence type="inferred from homology"/>